<keyword evidence="12" id="KW-1185">Reference proteome</keyword>
<evidence type="ECO:0000256" key="2">
    <source>
        <dbReference type="ARBA" id="ARBA00022448"/>
    </source>
</evidence>
<protein>
    <submittedName>
        <fullName evidence="11">Sodium:proton antiporter</fullName>
    </submittedName>
</protein>
<dbReference type="RefSeq" id="WP_160644767.1">
    <property type="nucleotide sequence ID" value="NZ_SIJB01000009.1"/>
</dbReference>
<feature type="transmembrane region" description="Helical" evidence="9">
    <location>
        <begin position="54"/>
        <end position="71"/>
    </location>
</feature>
<proteinExistence type="predicted"/>
<keyword evidence="4" id="KW-1003">Cell membrane</keyword>
<dbReference type="AlphaFoldDB" id="A0A6N9PX92"/>
<keyword evidence="6 9" id="KW-1133">Transmembrane helix</keyword>
<feature type="transmembrane region" description="Helical" evidence="9">
    <location>
        <begin position="185"/>
        <end position="207"/>
    </location>
</feature>
<feature type="transmembrane region" description="Helical" evidence="9">
    <location>
        <begin position="219"/>
        <end position="239"/>
    </location>
</feature>
<dbReference type="Proteomes" id="UP000448943">
    <property type="component" value="Unassembled WGS sequence"/>
</dbReference>
<evidence type="ECO:0000313" key="11">
    <source>
        <dbReference type="EMBL" id="NBI28121.1"/>
    </source>
</evidence>
<gene>
    <name evidence="11" type="ORF">ERL59_04010</name>
</gene>
<feature type="transmembrane region" description="Helical" evidence="9">
    <location>
        <begin position="118"/>
        <end position="138"/>
    </location>
</feature>
<dbReference type="GO" id="GO:1902600">
    <property type="term" value="P:proton transmembrane transport"/>
    <property type="evidence" value="ECO:0007669"/>
    <property type="project" value="InterPro"/>
</dbReference>
<keyword evidence="8 9" id="KW-0472">Membrane</keyword>
<evidence type="ECO:0000256" key="3">
    <source>
        <dbReference type="ARBA" id="ARBA00022449"/>
    </source>
</evidence>
<accession>A0A6N9PX92</accession>
<evidence type="ECO:0000256" key="5">
    <source>
        <dbReference type="ARBA" id="ARBA00022692"/>
    </source>
</evidence>
<feature type="transmembrane region" description="Helical" evidence="9">
    <location>
        <begin position="275"/>
        <end position="293"/>
    </location>
</feature>
<comment type="caution">
    <text evidence="11">The sequence shown here is derived from an EMBL/GenBank/DDBJ whole genome shotgun (WGS) entry which is preliminary data.</text>
</comment>
<keyword evidence="7" id="KW-0406">Ion transport</keyword>
<dbReference type="PANTHER" id="PTHR32507">
    <property type="entry name" value="NA(+)/H(+) ANTIPORTER 1"/>
    <property type="match status" value="1"/>
</dbReference>
<feature type="transmembrane region" description="Helical" evidence="9">
    <location>
        <begin position="299"/>
        <end position="315"/>
    </location>
</feature>
<feature type="transmembrane region" description="Helical" evidence="9">
    <location>
        <begin position="336"/>
        <end position="357"/>
    </location>
</feature>
<dbReference type="OrthoDB" id="1757035at2"/>
<keyword evidence="2" id="KW-0813">Transport</keyword>
<dbReference type="GO" id="GO:0015297">
    <property type="term" value="F:antiporter activity"/>
    <property type="evidence" value="ECO:0007669"/>
    <property type="project" value="UniProtKB-KW"/>
</dbReference>
<feature type="domain" description="Cation/H+ exchanger transmembrane" evidence="10">
    <location>
        <begin position="17"/>
        <end position="393"/>
    </location>
</feature>
<reference evidence="11 12" key="1">
    <citation type="submission" date="2019-01" db="EMBL/GenBank/DDBJ databases">
        <title>Chengkuizengella sp. nov., isolated from deep-sea sediment of East Pacific Ocean.</title>
        <authorList>
            <person name="Yang J."/>
            <person name="Lai Q."/>
            <person name="Shao Z."/>
        </authorList>
    </citation>
    <scope>NUCLEOTIDE SEQUENCE [LARGE SCALE GENOMIC DNA]</scope>
    <source>
        <strain evidence="11 12">YPA3-1-1</strain>
    </source>
</reference>
<feature type="transmembrane region" description="Helical" evidence="9">
    <location>
        <begin position="369"/>
        <end position="392"/>
    </location>
</feature>
<organism evidence="11 12">
    <name type="scientific">Chengkuizengella marina</name>
    <dbReference type="NCBI Taxonomy" id="2507566"/>
    <lineage>
        <taxon>Bacteria</taxon>
        <taxon>Bacillati</taxon>
        <taxon>Bacillota</taxon>
        <taxon>Bacilli</taxon>
        <taxon>Bacillales</taxon>
        <taxon>Paenibacillaceae</taxon>
        <taxon>Chengkuizengella</taxon>
    </lineage>
</organism>
<dbReference type="GO" id="GO:0005886">
    <property type="term" value="C:plasma membrane"/>
    <property type="evidence" value="ECO:0007669"/>
    <property type="project" value="UniProtKB-SubCell"/>
</dbReference>
<evidence type="ECO:0000256" key="7">
    <source>
        <dbReference type="ARBA" id="ARBA00023065"/>
    </source>
</evidence>
<evidence type="ECO:0000256" key="4">
    <source>
        <dbReference type="ARBA" id="ARBA00022475"/>
    </source>
</evidence>
<dbReference type="PANTHER" id="PTHR32507:SF0">
    <property type="entry name" value="NA(+)_H(+) ANTIPORTER 2-RELATED"/>
    <property type="match status" value="1"/>
</dbReference>
<feature type="transmembrane region" description="Helical" evidence="9">
    <location>
        <begin position="150"/>
        <end position="173"/>
    </location>
</feature>
<comment type="subcellular location">
    <subcellularLocation>
        <location evidence="1">Cell membrane</location>
        <topology evidence="1">Multi-pass membrane protein</topology>
    </subcellularLocation>
</comment>
<sequence length="598" mass="66132">MEQFVLFGIVTLIALGITSQWLAWRFQLPAIVIMSIAGLLIGPFLGILNPEQALGDFYIPVISLAVALILFEGSSSLDIRELRGISKSVIRIVTIGAFLAWIGGSLAAHYIAGLQWETSFVIGGLFIVTGPTVIIPLLRQAKLKPRTAAVLKWEGIIVDPFGALVALFAYQIVKVITNDAIGISYIFSFFLGAIFAALLGYIFALTISMMIEKGKIPEYLKTPIILSFVLLCFGISEMMMHETGLLAVTVMGLTIARLSKYISALGDIRHFNEDISVLLTSTIFIMLTASLPMSTIKEIFSLPIISFIVIMLFLVRPASIWISTIGTELSLAEKTLIGWIAPRGIVALTVSGYFASILTEDGYYSDAKIFTTITFALVIVTVCAHGFSIGFLSRKLGLANKHSPGVLLVGSSKFSIELAVFFKEKGIPTLIVDRVFDHIIEAKSRDVDTYYGEILSKNTQFNVDMNSYEYILALDDSVPYNALIHNMYLPIFGHQNCLALTINTEEHVMEQLYSPAIKSYLLFGEKESYQELNRKIESGYTFKNIEMKENKIIKREDRSNLELNICVIKKSGKITFATLKKDLVAEAGDQLVILSKNE</sequence>
<evidence type="ECO:0000313" key="12">
    <source>
        <dbReference type="Proteomes" id="UP000448943"/>
    </source>
</evidence>
<dbReference type="Gene3D" id="1.20.1530.20">
    <property type="match status" value="1"/>
</dbReference>
<dbReference type="InterPro" id="IPR006153">
    <property type="entry name" value="Cation/H_exchanger_TM"/>
</dbReference>
<evidence type="ECO:0000259" key="10">
    <source>
        <dbReference type="Pfam" id="PF00999"/>
    </source>
</evidence>
<evidence type="ECO:0000256" key="8">
    <source>
        <dbReference type="ARBA" id="ARBA00023136"/>
    </source>
</evidence>
<evidence type="ECO:0000256" key="6">
    <source>
        <dbReference type="ARBA" id="ARBA00022989"/>
    </source>
</evidence>
<dbReference type="Pfam" id="PF00999">
    <property type="entry name" value="Na_H_Exchanger"/>
    <property type="match status" value="1"/>
</dbReference>
<keyword evidence="3" id="KW-0050">Antiport</keyword>
<evidence type="ECO:0000256" key="9">
    <source>
        <dbReference type="SAM" id="Phobius"/>
    </source>
</evidence>
<feature type="transmembrane region" description="Helical" evidence="9">
    <location>
        <begin position="6"/>
        <end position="24"/>
    </location>
</feature>
<dbReference type="EMBL" id="SIJB01000009">
    <property type="protein sequence ID" value="NBI28121.1"/>
    <property type="molecule type" value="Genomic_DNA"/>
</dbReference>
<feature type="transmembrane region" description="Helical" evidence="9">
    <location>
        <begin position="31"/>
        <end position="48"/>
    </location>
</feature>
<evidence type="ECO:0000256" key="1">
    <source>
        <dbReference type="ARBA" id="ARBA00004651"/>
    </source>
</evidence>
<keyword evidence="5 9" id="KW-0812">Transmembrane</keyword>
<name>A0A6N9PX92_9BACL</name>
<dbReference type="InterPro" id="IPR038770">
    <property type="entry name" value="Na+/solute_symporter_sf"/>
</dbReference>
<feature type="transmembrane region" description="Helical" evidence="9">
    <location>
        <begin position="92"/>
        <end position="112"/>
    </location>
</feature>